<evidence type="ECO:0000313" key="2">
    <source>
        <dbReference type="EMBL" id="SSW90640.1"/>
    </source>
</evidence>
<reference evidence="1 4" key="2">
    <citation type="submission" date="2018-07" db="EMBL/GenBank/DDBJ databases">
        <title>Genomic Encyclopedia of Archaeal and Bacterial Type Strains, Phase II (KMG-II): from individual species to whole genera.</title>
        <authorList>
            <person name="Goeker M."/>
        </authorList>
    </citation>
    <scope>NUCLEOTIDE SEQUENCE [LARGE SCALE GENOMIC DNA]</scope>
    <source>
        <strain evidence="1 4">JA575</strain>
    </source>
</reference>
<reference evidence="2 3" key="1">
    <citation type="submission" date="2017-08" db="EMBL/GenBank/DDBJ databases">
        <authorList>
            <person name="de Groot N.N."/>
        </authorList>
    </citation>
    <scope>NUCLEOTIDE SEQUENCE [LARGE SCALE GENOMIC DNA]</scope>
    <source>
        <strain evidence="2 3">JA575</strain>
    </source>
</reference>
<evidence type="ECO:0000313" key="4">
    <source>
        <dbReference type="Proteomes" id="UP000256343"/>
    </source>
</evidence>
<dbReference type="InterPro" id="IPR007460">
    <property type="entry name" value="BrnT_toxin"/>
</dbReference>
<dbReference type="Gene3D" id="3.10.450.530">
    <property type="entry name" value="Ribonuclease toxin, BrnT, of type II toxin-antitoxin system"/>
    <property type="match status" value="1"/>
</dbReference>
<dbReference type="EMBL" id="UFQQ01000008">
    <property type="protein sequence ID" value="SSW90640.1"/>
    <property type="molecule type" value="Genomic_DNA"/>
</dbReference>
<evidence type="ECO:0000313" key="3">
    <source>
        <dbReference type="Proteomes" id="UP000252631"/>
    </source>
</evidence>
<dbReference type="EMBL" id="QRDT01000008">
    <property type="protein sequence ID" value="RED36080.1"/>
    <property type="molecule type" value="Genomic_DNA"/>
</dbReference>
<dbReference type="AlphaFoldDB" id="A0A336JLS6"/>
<gene>
    <name evidence="1" type="ORF">BJ125_10812</name>
    <name evidence="2" type="ORF">SAMN05892882_10812</name>
</gene>
<name>A0A336JLS6_9BRAD</name>
<dbReference type="Pfam" id="PF04365">
    <property type="entry name" value="BrnT_toxin"/>
    <property type="match status" value="1"/>
</dbReference>
<protein>
    <submittedName>
        <fullName evidence="2">Uncharacterized protein</fullName>
    </submittedName>
</protein>
<proteinExistence type="predicted"/>
<organism evidence="2 3">
    <name type="scientific">Rhodopseudomonas pentothenatexigens</name>
    <dbReference type="NCBI Taxonomy" id="999699"/>
    <lineage>
        <taxon>Bacteria</taxon>
        <taxon>Pseudomonadati</taxon>
        <taxon>Pseudomonadota</taxon>
        <taxon>Alphaproteobacteria</taxon>
        <taxon>Hyphomicrobiales</taxon>
        <taxon>Nitrobacteraceae</taxon>
        <taxon>Rhodopseudomonas</taxon>
    </lineage>
</organism>
<keyword evidence="4" id="KW-1185">Reference proteome</keyword>
<dbReference type="Proteomes" id="UP000252631">
    <property type="component" value="Unassembled WGS sequence"/>
</dbReference>
<accession>A0A336JLS6</accession>
<dbReference type="RefSeq" id="WP_114357729.1">
    <property type="nucleotide sequence ID" value="NZ_QRDT01000008.1"/>
</dbReference>
<dbReference type="InterPro" id="IPR038573">
    <property type="entry name" value="BrnT_sf"/>
</dbReference>
<dbReference type="OrthoDB" id="839663at2"/>
<dbReference type="Proteomes" id="UP000256343">
    <property type="component" value="Unassembled WGS sequence"/>
</dbReference>
<sequence length="92" mass="10686">MRITFDPAKREETIRSRGIDFIEAEAVFAGDTFDYPDLRKDYGEVRMITIGRLRRRMVVVAWTPRGDARHIISMRKANAREQARFADQLGEA</sequence>
<evidence type="ECO:0000313" key="1">
    <source>
        <dbReference type="EMBL" id="RED36080.1"/>
    </source>
</evidence>